<proteinExistence type="predicted"/>
<feature type="region of interest" description="Disordered" evidence="1">
    <location>
        <begin position="1"/>
        <end position="78"/>
    </location>
</feature>
<sequence>MSIEVQDHNMRQHHYTAGGDPGASSKTLSMASQKRQNVLKQRQSSVQSNTQTQIQSEVGEEAEKSIQDSGRQSPIALVDLDASTLAETANPKATVDECKSPPIALPYYPLMCQALPSTHTPSLDSSQGTGEVLHSNFPGRPSLKNRVQSSESTREVSSMTDEGRLGSTGQAGFASSLEDCE</sequence>
<feature type="compositionally biased region" description="Polar residues" evidence="1">
    <location>
        <begin position="118"/>
        <end position="129"/>
    </location>
</feature>
<dbReference type="Proteomes" id="UP000799778">
    <property type="component" value="Unassembled WGS sequence"/>
</dbReference>
<keyword evidence="3" id="KW-1185">Reference proteome</keyword>
<gene>
    <name evidence="2" type="ORF">BU24DRAFT_461520</name>
</gene>
<name>A0A6A5XPU4_9PLEO</name>
<evidence type="ECO:0000313" key="3">
    <source>
        <dbReference type="Proteomes" id="UP000799778"/>
    </source>
</evidence>
<protein>
    <submittedName>
        <fullName evidence="2">Uncharacterized protein</fullName>
    </submittedName>
</protein>
<feature type="compositionally biased region" description="Basic and acidic residues" evidence="1">
    <location>
        <begin position="1"/>
        <end position="10"/>
    </location>
</feature>
<feature type="compositionally biased region" description="Polar residues" evidence="1">
    <location>
        <begin position="24"/>
        <end position="56"/>
    </location>
</feature>
<dbReference type="AlphaFoldDB" id="A0A6A5XPU4"/>
<dbReference type="RefSeq" id="XP_033383607.1">
    <property type="nucleotide sequence ID" value="XM_033531894.1"/>
</dbReference>
<evidence type="ECO:0000256" key="1">
    <source>
        <dbReference type="SAM" id="MobiDB-lite"/>
    </source>
</evidence>
<dbReference type="EMBL" id="ML978069">
    <property type="protein sequence ID" value="KAF2015268.1"/>
    <property type="molecule type" value="Genomic_DNA"/>
</dbReference>
<accession>A0A6A5XPU4</accession>
<dbReference type="GeneID" id="54289291"/>
<organism evidence="2 3">
    <name type="scientific">Aaosphaeria arxii CBS 175.79</name>
    <dbReference type="NCBI Taxonomy" id="1450172"/>
    <lineage>
        <taxon>Eukaryota</taxon>
        <taxon>Fungi</taxon>
        <taxon>Dikarya</taxon>
        <taxon>Ascomycota</taxon>
        <taxon>Pezizomycotina</taxon>
        <taxon>Dothideomycetes</taxon>
        <taxon>Pleosporomycetidae</taxon>
        <taxon>Pleosporales</taxon>
        <taxon>Pleosporales incertae sedis</taxon>
        <taxon>Aaosphaeria</taxon>
    </lineage>
</organism>
<evidence type="ECO:0000313" key="2">
    <source>
        <dbReference type="EMBL" id="KAF2015268.1"/>
    </source>
</evidence>
<feature type="compositionally biased region" description="Polar residues" evidence="1">
    <location>
        <begin position="145"/>
        <end position="160"/>
    </location>
</feature>
<reference evidence="2" key="1">
    <citation type="journal article" date="2020" name="Stud. Mycol.">
        <title>101 Dothideomycetes genomes: a test case for predicting lifestyles and emergence of pathogens.</title>
        <authorList>
            <person name="Haridas S."/>
            <person name="Albert R."/>
            <person name="Binder M."/>
            <person name="Bloem J."/>
            <person name="Labutti K."/>
            <person name="Salamov A."/>
            <person name="Andreopoulos B."/>
            <person name="Baker S."/>
            <person name="Barry K."/>
            <person name="Bills G."/>
            <person name="Bluhm B."/>
            <person name="Cannon C."/>
            <person name="Castanera R."/>
            <person name="Culley D."/>
            <person name="Daum C."/>
            <person name="Ezra D."/>
            <person name="Gonzalez J."/>
            <person name="Henrissat B."/>
            <person name="Kuo A."/>
            <person name="Liang C."/>
            <person name="Lipzen A."/>
            <person name="Lutzoni F."/>
            <person name="Magnuson J."/>
            <person name="Mondo S."/>
            <person name="Nolan M."/>
            <person name="Ohm R."/>
            <person name="Pangilinan J."/>
            <person name="Park H.-J."/>
            <person name="Ramirez L."/>
            <person name="Alfaro M."/>
            <person name="Sun H."/>
            <person name="Tritt A."/>
            <person name="Yoshinaga Y."/>
            <person name="Zwiers L.-H."/>
            <person name="Turgeon B."/>
            <person name="Goodwin S."/>
            <person name="Spatafora J."/>
            <person name="Crous P."/>
            <person name="Grigoriev I."/>
        </authorList>
    </citation>
    <scope>NUCLEOTIDE SEQUENCE</scope>
    <source>
        <strain evidence="2">CBS 175.79</strain>
    </source>
</reference>
<feature type="region of interest" description="Disordered" evidence="1">
    <location>
        <begin position="118"/>
        <end position="181"/>
    </location>
</feature>